<keyword evidence="1" id="KW-0812">Transmembrane</keyword>
<dbReference type="KEGG" id="kme:H0A61_01240"/>
<evidence type="ECO:0000313" key="3">
    <source>
        <dbReference type="Proteomes" id="UP000662904"/>
    </source>
</evidence>
<dbReference type="RefSeq" id="WP_206709089.1">
    <property type="nucleotide sequence ID" value="NZ_CP059066.1"/>
</dbReference>
<proteinExistence type="predicted"/>
<name>A0A8A0RMZ2_9FIRM</name>
<protein>
    <submittedName>
        <fullName evidence="2">Uncharacterized protein</fullName>
    </submittedName>
</protein>
<sequence length="52" mass="6054">MKGFDLEKTGWLGLPLKTWLIVIIPFILTSLAPWFVAIIINKRRAKESDFHE</sequence>
<keyword evidence="1" id="KW-1133">Transmembrane helix</keyword>
<feature type="transmembrane region" description="Helical" evidence="1">
    <location>
        <begin position="20"/>
        <end position="40"/>
    </location>
</feature>
<organism evidence="2 3">
    <name type="scientific">Koleobacter methoxysyntrophicus</name>
    <dbReference type="NCBI Taxonomy" id="2751313"/>
    <lineage>
        <taxon>Bacteria</taxon>
        <taxon>Bacillati</taxon>
        <taxon>Bacillota</taxon>
        <taxon>Clostridia</taxon>
        <taxon>Koleobacterales</taxon>
        <taxon>Koleobacteraceae</taxon>
        <taxon>Koleobacter</taxon>
    </lineage>
</organism>
<dbReference type="EMBL" id="CP059066">
    <property type="protein sequence ID" value="QSQ08889.1"/>
    <property type="molecule type" value="Genomic_DNA"/>
</dbReference>
<keyword evidence="3" id="KW-1185">Reference proteome</keyword>
<gene>
    <name evidence="2" type="ORF">H0A61_01240</name>
</gene>
<dbReference type="Proteomes" id="UP000662904">
    <property type="component" value="Chromosome"/>
</dbReference>
<dbReference type="AlphaFoldDB" id="A0A8A0RMZ2"/>
<keyword evidence="1" id="KW-0472">Membrane</keyword>
<evidence type="ECO:0000313" key="2">
    <source>
        <dbReference type="EMBL" id="QSQ08889.1"/>
    </source>
</evidence>
<reference evidence="2" key="1">
    <citation type="submission" date="2020-07" db="EMBL/GenBank/DDBJ databases">
        <title>Koleobacter methoxysyntrophicus gen. nov., sp. nov., a novel anaerobic bacterium isolated from deep subsurface oil field and proposal of Koleobacterales ord. nov. in the phylum Firmicutes.</title>
        <authorList>
            <person name="Sakamoto S."/>
            <person name="Tamaki H."/>
        </authorList>
    </citation>
    <scope>NUCLEOTIDE SEQUENCE</scope>
    <source>
        <strain evidence="2">NRmbB1</strain>
    </source>
</reference>
<accession>A0A8A0RMZ2</accession>
<evidence type="ECO:0000256" key="1">
    <source>
        <dbReference type="SAM" id="Phobius"/>
    </source>
</evidence>